<dbReference type="AlphaFoldDB" id="X1EPY5"/>
<keyword evidence="1" id="KW-0812">Transmembrane</keyword>
<proteinExistence type="predicted"/>
<keyword evidence="1" id="KW-1133">Transmembrane helix</keyword>
<dbReference type="PANTHER" id="PTHR43229">
    <property type="entry name" value="NODULATION PROTEIN J"/>
    <property type="match status" value="1"/>
</dbReference>
<keyword evidence="1" id="KW-0472">Membrane</keyword>
<feature type="non-terminal residue" evidence="2">
    <location>
        <position position="1"/>
    </location>
</feature>
<protein>
    <recommendedName>
        <fullName evidence="3">ABC3 transporter permease protein domain-containing protein</fullName>
    </recommendedName>
</protein>
<organism evidence="2">
    <name type="scientific">marine sediment metagenome</name>
    <dbReference type="NCBI Taxonomy" id="412755"/>
    <lineage>
        <taxon>unclassified sequences</taxon>
        <taxon>metagenomes</taxon>
        <taxon>ecological metagenomes</taxon>
    </lineage>
</organism>
<dbReference type="InterPro" id="IPR051784">
    <property type="entry name" value="Nod_factor_ABC_transporter"/>
</dbReference>
<feature type="transmembrane region" description="Helical" evidence="1">
    <location>
        <begin position="29"/>
        <end position="53"/>
    </location>
</feature>
<evidence type="ECO:0008006" key="3">
    <source>
        <dbReference type="Google" id="ProtNLM"/>
    </source>
</evidence>
<gene>
    <name evidence="2" type="ORF">S03H2_25667</name>
</gene>
<reference evidence="2" key="1">
    <citation type="journal article" date="2014" name="Front. Microbiol.">
        <title>High frequency of phylogenetically diverse reductive dehalogenase-homologous genes in deep subseafloor sedimentary metagenomes.</title>
        <authorList>
            <person name="Kawai M."/>
            <person name="Futagami T."/>
            <person name="Toyoda A."/>
            <person name="Takaki Y."/>
            <person name="Nishi S."/>
            <person name="Hori S."/>
            <person name="Arai W."/>
            <person name="Tsubouchi T."/>
            <person name="Morono Y."/>
            <person name="Uchiyama I."/>
            <person name="Ito T."/>
            <person name="Fujiyama A."/>
            <person name="Inagaki F."/>
            <person name="Takami H."/>
        </authorList>
    </citation>
    <scope>NUCLEOTIDE SEQUENCE</scope>
    <source>
        <strain evidence="2">Expedition CK06-06</strain>
    </source>
</reference>
<feature type="transmembrane region" description="Helical" evidence="1">
    <location>
        <begin position="112"/>
        <end position="138"/>
    </location>
</feature>
<dbReference type="EMBL" id="BARU01014600">
    <property type="protein sequence ID" value="GAH34632.1"/>
    <property type="molecule type" value="Genomic_DNA"/>
</dbReference>
<feature type="non-terminal residue" evidence="2">
    <location>
        <position position="147"/>
    </location>
</feature>
<sequence length="147" mass="15737">ILLGQALAGSISAANTNFEQNTGLIGANYVAFIIIGANVFSSVTTSLWLFGFFIRREQTSGTLEALFMTPAHQISILAGLTLYVEIRSLVTFVGGYLLGCLIFNINPIQGEVLLAMGLLIFGLIPINGLSFLLGALVLKVKKGEFRP</sequence>
<comment type="caution">
    <text evidence="2">The sequence shown here is derived from an EMBL/GenBank/DDBJ whole genome shotgun (WGS) entry which is preliminary data.</text>
</comment>
<accession>X1EPY5</accession>
<feature type="transmembrane region" description="Helical" evidence="1">
    <location>
        <begin position="89"/>
        <end position="105"/>
    </location>
</feature>
<dbReference type="PANTHER" id="PTHR43229:SF2">
    <property type="entry name" value="NODULATION PROTEIN J"/>
    <property type="match status" value="1"/>
</dbReference>
<evidence type="ECO:0000256" key="1">
    <source>
        <dbReference type="SAM" id="Phobius"/>
    </source>
</evidence>
<name>X1EPY5_9ZZZZ</name>
<evidence type="ECO:0000313" key="2">
    <source>
        <dbReference type="EMBL" id="GAH34632.1"/>
    </source>
</evidence>